<dbReference type="SUPFAM" id="SSF53335">
    <property type="entry name" value="S-adenosyl-L-methionine-dependent methyltransferases"/>
    <property type="match status" value="1"/>
</dbReference>
<dbReference type="InterPro" id="IPR002792">
    <property type="entry name" value="TRAM_dom"/>
</dbReference>
<keyword evidence="1 4" id="KW-0489">Methyltransferase</keyword>
<dbReference type="Pfam" id="PF05958">
    <property type="entry name" value="tRNA_U5-meth_tr"/>
    <property type="match status" value="1"/>
</dbReference>
<feature type="binding site" evidence="4">
    <location>
        <position position="312"/>
    </location>
    <ligand>
        <name>S-adenosyl-L-methionine</name>
        <dbReference type="ChEBI" id="CHEBI:59789"/>
    </ligand>
</feature>
<dbReference type="PANTHER" id="PTHR11061">
    <property type="entry name" value="RNA M5U METHYLTRANSFERASE"/>
    <property type="match status" value="1"/>
</dbReference>
<dbReference type="OrthoDB" id="9804590at2"/>
<feature type="binding site" evidence="4">
    <location>
        <position position="380"/>
    </location>
    <ligand>
        <name>S-adenosyl-L-methionine</name>
        <dbReference type="ChEBI" id="CHEBI:59789"/>
    </ligand>
</feature>
<proteinExistence type="inferred from homology"/>
<comment type="caution">
    <text evidence="7">The sequence shown here is derived from an EMBL/GenBank/DDBJ whole genome shotgun (WGS) entry which is preliminary data.</text>
</comment>
<keyword evidence="3 4" id="KW-0949">S-adenosyl-L-methionine</keyword>
<dbReference type="PROSITE" id="PS50926">
    <property type="entry name" value="TRAM"/>
    <property type="match status" value="1"/>
</dbReference>
<gene>
    <name evidence="7" type="ORF">BBK14_02755</name>
</gene>
<dbReference type="SUPFAM" id="SSF50249">
    <property type="entry name" value="Nucleic acid-binding proteins"/>
    <property type="match status" value="1"/>
</dbReference>
<dbReference type="EMBL" id="MAXA01000113">
    <property type="protein sequence ID" value="OHV37380.1"/>
    <property type="molecule type" value="Genomic_DNA"/>
</dbReference>
<feature type="binding site" evidence="4">
    <location>
        <position position="259"/>
    </location>
    <ligand>
        <name>S-adenosyl-L-methionine</name>
        <dbReference type="ChEBI" id="CHEBI:59789"/>
    </ligand>
</feature>
<dbReference type="GO" id="GO:0070475">
    <property type="term" value="P:rRNA base methylation"/>
    <property type="evidence" value="ECO:0007669"/>
    <property type="project" value="TreeGrafter"/>
</dbReference>
<dbReference type="InterPro" id="IPR030391">
    <property type="entry name" value="MeTrfase_TrmA_CS"/>
</dbReference>
<dbReference type="RefSeq" id="WP_071061783.1">
    <property type="nucleotide sequence ID" value="NZ_MAXA01000113.1"/>
</dbReference>
<protein>
    <submittedName>
        <fullName evidence="7">Deoxyribonuclease</fullName>
    </submittedName>
</protein>
<dbReference type="Pfam" id="PF01938">
    <property type="entry name" value="TRAM"/>
    <property type="match status" value="1"/>
</dbReference>
<evidence type="ECO:0000259" key="6">
    <source>
        <dbReference type="PROSITE" id="PS50926"/>
    </source>
</evidence>
<evidence type="ECO:0000313" key="7">
    <source>
        <dbReference type="EMBL" id="OHV37380.1"/>
    </source>
</evidence>
<dbReference type="Gene3D" id="3.40.50.150">
    <property type="entry name" value="Vaccinia Virus protein VP39"/>
    <property type="match status" value="1"/>
</dbReference>
<accession>A0A1S1QTT3</accession>
<evidence type="ECO:0000256" key="3">
    <source>
        <dbReference type="ARBA" id="ARBA00022691"/>
    </source>
</evidence>
<name>A0A1S1QTT3_9ACTN</name>
<evidence type="ECO:0000256" key="2">
    <source>
        <dbReference type="ARBA" id="ARBA00022679"/>
    </source>
</evidence>
<dbReference type="InterPro" id="IPR010280">
    <property type="entry name" value="U5_MeTrfase_fam"/>
</dbReference>
<sequence>MTRPVPVPPSELVELDVGPVAHRGLCVARAGGRVVFVRHALPGERVRVRITDVSHDRYWRADAVEILVASPDRVAPPCPHARPGGCGGCDWQHATPAAQRRLKARVVEDALRRLAGLDRAVLVEALPSEGPDGLGWRTRMRFSRTPDGGVGLRAHRSHEVVPTPDCKIAHPLLARVIADPVFLTGDGSPEVTGQAVELVAMPGDAVAYSTRSGGWRVTETGLAADAEGPGPDRGEPAPVEVVETVEGREFRLEPGVFWQVHPAAAATLVAAVREAAAAAAGDTALDLYCGAGLFAAFLAEAVGPTGRVIALESDEAAVRSAARSLADLPWVSLRSLRVTPATVRGLVGAADQPAAPADGLPAGGATPGPARRAVDVAVLDPPRTGAGREVMTELLAHRPRRVVYVACDPAALARDVAVAAGEGYRLTELRAFDLFPMTSHVECVATLEPAPAGATGAAGAAGSVEPARPGTGSTALPR</sequence>
<feature type="binding site" evidence="4">
    <location>
        <position position="288"/>
    </location>
    <ligand>
        <name>S-adenosyl-L-methionine</name>
        <dbReference type="ChEBI" id="CHEBI:59789"/>
    </ligand>
</feature>
<reference evidence="8" key="1">
    <citation type="submission" date="2016-07" db="EMBL/GenBank/DDBJ databases">
        <title>Frankia sp. NRRL B-16219 Genome sequencing.</title>
        <authorList>
            <person name="Ghodhbane-Gtari F."/>
            <person name="Swanson E."/>
            <person name="Gueddou A."/>
            <person name="Louati M."/>
            <person name="Nouioui I."/>
            <person name="Hezbri K."/>
            <person name="Abebe-Akele F."/>
            <person name="Simpson S."/>
            <person name="Morris K."/>
            <person name="Thomas K."/>
            <person name="Gtari M."/>
            <person name="Tisa L.S."/>
        </authorList>
    </citation>
    <scope>NUCLEOTIDE SEQUENCE [LARGE SCALE GENOMIC DNA]</scope>
    <source>
        <strain evidence="8">NRRL B-16219</strain>
    </source>
</reference>
<dbReference type="InterPro" id="IPR012340">
    <property type="entry name" value="NA-bd_OB-fold"/>
</dbReference>
<feature type="domain" description="TRAM" evidence="6">
    <location>
        <begin position="6"/>
        <end position="65"/>
    </location>
</feature>
<comment type="similarity">
    <text evidence="4">Belongs to the class I-like SAM-binding methyltransferase superfamily. RNA M5U methyltransferase family.</text>
</comment>
<evidence type="ECO:0000256" key="5">
    <source>
        <dbReference type="SAM" id="MobiDB-lite"/>
    </source>
</evidence>
<dbReference type="Proteomes" id="UP000179769">
    <property type="component" value="Unassembled WGS sequence"/>
</dbReference>
<keyword evidence="2 4" id="KW-0808">Transferase</keyword>
<feature type="active site" description="Nucleophile" evidence="4">
    <location>
        <position position="407"/>
    </location>
</feature>
<dbReference type="PROSITE" id="PS01231">
    <property type="entry name" value="TRMA_2"/>
    <property type="match status" value="1"/>
</dbReference>
<evidence type="ECO:0000256" key="1">
    <source>
        <dbReference type="ARBA" id="ARBA00022603"/>
    </source>
</evidence>
<dbReference type="Pfam" id="PF01135">
    <property type="entry name" value="PCMT"/>
    <property type="match status" value="1"/>
</dbReference>
<dbReference type="AlphaFoldDB" id="A0A1S1QTT3"/>
<feature type="region of interest" description="Disordered" evidence="5">
    <location>
        <begin position="453"/>
        <end position="478"/>
    </location>
</feature>
<dbReference type="Gene3D" id="2.40.50.140">
    <property type="entry name" value="Nucleic acid-binding proteins"/>
    <property type="match status" value="1"/>
</dbReference>
<dbReference type="PROSITE" id="PS51687">
    <property type="entry name" value="SAM_MT_RNA_M5U"/>
    <property type="match status" value="1"/>
</dbReference>
<keyword evidence="8" id="KW-1185">Reference proteome</keyword>
<organism evidence="7 8">
    <name type="scientific">Parafrankia soli</name>
    <dbReference type="NCBI Taxonomy" id="2599596"/>
    <lineage>
        <taxon>Bacteria</taxon>
        <taxon>Bacillati</taxon>
        <taxon>Actinomycetota</taxon>
        <taxon>Actinomycetes</taxon>
        <taxon>Frankiales</taxon>
        <taxon>Frankiaceae</taxon>
        <taxon>Parafrankia</taxon>
    </lineage>
</organism>
<dbReference type="GO" id="GO:0070041">
    <property type="term" value="F:rRNA (uridine-C5-)-methyltransferase activity"/>
    <property type="evidence" value="ECO:0007669"/>
    <property type="project" value="TreeGrafter"/>
</dbReference>
<dbReference type="Gene3D" id="2.40.50.1070">
    <property type="match status" value="1"/>
</dbReference>
<evidence type="ECO:0000256" key="4">
    <source>
        <dbReference type="PROSITE-ProRule" id="PRU01024"/>
    </source>
</evidence>
<dbReference type="InterPro" id="IPR029063">
    <property type="entry name" value="SAM-dependent_MTases_sf"/>
</dbReference>
<evidence type="ECO:0000313" key="8">
    <source>
        <dbReference type="Proteomes" id="UP000179769"/>
    </source>
</evidence>
<dbReference type="PANTHER" id="PTHR11061:SF30">
    <property type="entry name" value="TRNA (URACIL(54)-C(5))-METHYLTRANSFERASE"/>
    <property type="match status" value="1"/>
</dbReference>
<feature type="compositionally biased region" description="Low complexity" evidence="5">
    <location>
        <begin position="453"/>
        <end position="462"/>
    </location>
</feature>